<keyword evidence="6" id="KW-0393">Immunoglobulin domain</keyword>
<dbReference type="InterPro" id="IPR003599">
    <property type="entry name" value="Ig_sub"/>
</dbReference>
<dbReference type="PANTHER" id="PTHR45842">
    <property type="entry name" value="SYNAPTIC ADHESION-LIKE MOLECULE SALM"/>
    <property type="match status" value="1"/>
</dbReference>
<dbReference type="Gene3D" id="2.60.40.10">
    <property type="entry name" value="Immunoglobulins"/>
    <property type="match status" value="1"/>
</dbReference>
<keyword evidence="1" id="KW-0433">Leucine-rich repeat</keyword>
<protein>
    <recommendedName>
        <fullName evidence="9">Ig-like domain-containing protein</fullName>
    </recommendedName>
</protein>
<feature type="signal peptide" evidence="8">
    <location>
        <begin position="1"/>
        <end position="23"/>
    </location>
</feature>
<dbReference type="AlphaFoldDB" id="A0AAV6ZP29"/>
<keyword evidence="4" id="KW-1015">Disulfide bond</keyword>
<keyword evidence="7" id="KW-0812">Transmembrane</keyword>
<evidence type="ECO:0000256" key="5">
    <source>
        <dbReference type="ARBA" id="ARBA00023180"/>
    </source>
</evidence>
<dbReference type="InterPro" id="IPR013783">
    <property type="entry name" value="Ig-like_fold"/>
</dbReference>
<dbReference type="PANTHER" id="PTHR45842:SF12">
    <property type="entry name" value="KEKKON 5, ISOFORM A"/>
    <property type="match status" value="1"/>
</dbReference>
<evidence type="ECO:0000256" key="4">
    <source>
        <dbReference type="ARBA" id="ARBA00023157"/>
    </source>
</evidence>
<dbReference type="InterPro" id="IPR001611">
    <property type="entry name" value="Leu-rich_rpt"/>
</dbReference>
<feature type="transmembrane region" description="Helical" evidence="7">
    <location>
        <begin position="361"/>
        <end position="382"/>
    </location>
</feature>
<keyword evidence="7" id="KW-0472">Membrane</keyword>
<keyword evidence="5" id="KW-0325">Glycoprotein</keyword>
<keyword evidence="7" id="KW-1133">Transmembrane helix</keyword>
<evidence type="ECO:0000259" key="9">
    <source>
        <dbReference type="PROSITE" id="PS50835"/>
    </source>
</evidence>
<dbReference type="PROSITE" id="PS50835">
    <property type="entry name" value="IG_LIKE"/>
    <property type="match status" value="1"/>
</dbReference>
<dbReference type="Proteomes" id="UP000824782">
    <property type="component" value="Unassembled WGS sequence"/>
</dbReference>
<dbReference type="InterPro" id="IPR003591">
    <property type="entry name" value="Leu-rich_rpt_typical-subtyp"/>
</dbReference>
<dbReference type="InterPro" id="IPR036179">
    <property type="entry name" value="Ig-like_dom_sf"/>
</dbReference>
<evidence type="ECO:0000256" key="1">
    <source>
        <dbReference type="ARBA" id="ARBA00022614"/>
    </source>
</evidence>
<proteinExistence type="predicted"/>
<gene>
    <name evidence="10" type="ORF">GDO81_003974</name>
</gene>
<evidence type="ECO:0000256" key="3">
    <source>
        <dbReference type="ARBA" id="ARBA00022737"/>
    </source>
</evidence>
<evidence type="ECO:0000313" key="11">
    <source>
        <dbReference type="Proteomes" id="UP000824782"/>
    </source>
</evidence>
<organism evidence="10 11">
    <name type="scientific">Engystomops pustulosus</name>
    <name type="common">Tungara frog</name>
    <name type="synonym">Physalaemus pustulosus</name>
    <dbReference type="NCBI Taxonomy" id="76066"/>
    <lineage>
        <taxon>Eukaryota</taxon>
        <taxon>Metazoa</taxon>
        <taxon>Chordata</taxon>
        <taxon>Craniata</taxon>
        <taxon>Vertebrata</taxon>
        <taxon>Euteleostomi</taxon>
        <taxon>Amphibia</taxon>
        <taxon>Batrachia</taxon>
        <taxon>Anura</taxon>
        <taxon>Neobatrachia</taxon>
        <taxon>Hyloidea</taxon>
        <taxon>Leptodactylidae</taxon>
        <taxon>Leiuperinae</taxon>
        <taxon>Engystomops</taxon>
    </lineage>
</organism>
<comment type="caution">
    <text evidence="10">The sequence shown here is derived from an EMBL/GenBank/DDBJ whole genome shotgun (WGS) entry which is preliminary data.</text>
</comment>
<dbReference type="SMART" id="SM00409">
    <property type="entry name" value="IG"/>
    <property type="match status" value="1"/>
</dbReference>
<dbReference type="InterPro" id="IPR050467">
    <property type="entry name" value="LRFN"/>
</dbReference>
<dbReference type="EMBL" id="WNYA01000011">
    <property type="protein sequence ID" value="KAG8551127.1"/>
    <property type="molecule type" value="Genomic_DNA"/>
</dbReference>
<sequence>MGPILVTLTSLLVIVTHVALVRATDCHPGCRCVSSSIHCCESERYFQVPIAASDNITTLSLSRCPRFIITKQSIWNLKSLEDLSLRRTPVAYIDAQAFGDLPRLKTLILNELNLSVSNIHPLAFNDLPIQQLELRGNNLRLIPRQMFHGLKNLRILDLSRNMITTIHDSAFQSLSMLTVLNLEANGLTSVTPLWFQPLFNSSSSLRIDVMGNNLTNECRFRGIELTENRWFMKSLFPNDSLAASVNLVPRCTPPTFSQGFQEVYVTEGTSMTVPCTVKGLPRPTLTWLLPTGFEVNQNISSDGKLTLLLAKPSDSGLYACVAINSEGSSVSLVKLSVLSSAWTALTLTLMVTDSPKKKASFVLLIVFILLLSAVLFFVLGYISRLVYKLAKKQTSDDFEFSRFVDTPNILPVPENPQPMPHV</sequence>
<dbReference type="PROSITE" id="PS51450">
    <property type="entry name" value="LRR"/>
    <property type="match status" value="1"/>
</dbReference>
<dbReference type="InterPro" id="IPR003598">
    <property type="entry name" value="Ig_sub2"/>
</dbReference>
<dbReference type="SMART" id="SM00369">
    <property type="entry name" value="LRR_TYP"/>
    <property type="match status" value="5"/>
</dbReference>
<accession>A0AAV6ZP29</accession>
<feature type="chain" id="PRO_5043832171" description="Ig-like domain-containing protein" evidence="8">
    <location>
        <begin position="24"/>
        <end position="422"/>
    </location>
</feature>
<dbReference type="Pfam" id="PF07679">
    <property type="entry name" value="I-set"/>
    <property type="match status" value="1"/>
</dbReference>
<evidence type="ECO:0000256" key="6">
    <source>
        <dbReference type="ARBA" id="ARBA00023319"/>
    </source>
</evidence>
<keyword evidence="3" id="KW-0677">Repeat</keyword>
<reference evidence="10" key="1">
    <citation type="thesis" date="2020" institute="ProQuest LLC" country="789 East Eisenhower Parkway, Ann Arbor, MI, USA">
        <title>Comparative Genomics and Chromosome Evolution.</title>
        <authorList>
            <person name="Mudd A.B."/>
        </authorList>
    </citation>
    <scope>NUCLEOTIDE SEQUENCE</scope>
    <source>
        <strain evidence="10">237g6f4</strain>
        <tissue evidence="10">Blood</tissue>
    </source>
</reference>
<dbReference type="SUPFAM" id="SSF48726">
    <property type="entry name" value="Immunoglobulin"/>
    <property type="match status" value="1"/>
</dbReference>
<evidence type="ECO:0000256" key="2">
    <source>
        <dbReference type="ARBA" id="ARBA00022729"/>
    </source>
</evidence>
<keyword evidence="11" id="KW-1185">Reference proteome</keyword>
<dbReference type="Pfam" id="PF13855">
    <property type="entry name" value="LRR_8"/>
    <property type="match status" value="1"/>
</dbReference>
<name>A0AAV6ZP29_ENGPU</name>
<dbReference type="InterPro" id="IPR013098">
    <property type="entry name" value="Ig_I-set"/>
</dbReference>
<dbReference type="SMART" id="SM00408">
    <property type="entry name" value="IGc2"/>
    <property type="match status" value="1"/>
</dbReference>
<dbReference type="FunFam" id="2.60.40.10:FF:000032">
    <property type="entry name" value="palladin isoform X1"/>
    <property type="match status" value="1"/>
</dbReference>
<feature type="domain" description="Ig-like" evidence="9">
    <location>
        <begin position="254"/>
        <end position="336"/>
    </location>
</feature>
<dbReference type="Gene3D" id="3.80.10.10">
    <property type="entry name" value="Ribonuclease Inhibitor"/>
    <property type="match status" value="2"/>
</dbReference>
<evidence type="ECO:0000313" key="10">
    <source>
        <dbReference type="EMBL" id="KAG8551127.1"/>
    </source>
</evidence>
<dbReference type="SUPFAM" id="SSF52058">
    <property type="entry name" value="L domain-like"/>
    <property type="match status" value="1"/>
</dbReference>
<dbReference type="InterPro" id="IPR007110">
    <property type="entry name" value="Ig-like_dom"/>
</dbReference>
<dbReference type="InterPro" id="IPR032675">
    <property type="entry name" value="LRR_dom_sf"/>
</dbReference>
<evidence type="ECO:0000256" key="7">
    <source>
        <dbReference type="SAM" id="Phobius"/>
    </source>
</evidence>
<keyword evidence="2 8" id="KW-0732">Signal</keyword>
<evidence type="ECO:0000256" key="8">
    <source>
        <dbReference type="SAM" id="SignalP"/>
    </source>
</evidence>